<organism evidence="2 3">
    <name type="scientific">Abeliophyllum distichum</name>
    <dbReference type="NCBI Taxonomy" id="126358"/>
    <lineage>
        <taxon>Eukaryota</taxon>
        <taxon>Viridiplantae</taxon>
        <taxon>Streptophyta</taxon>
        <taxon>Embryophyta</taxon>
        <taxon>Tracheophyta</taxon>
        <taxon>Spermatophyta</taxon>
        <taxon>Magnoliopsida</taxon>
        <taxon>eudicotyledons</taxon>
        <taxon>Gunneridae</taxon>
        <taxon>Pentapetalae</taxon>
        <taxon>asterids</taxon>
        <taxon>lamiids</taxon>
        <taxon>Lamiales</taxon>
        <taxon>Oleaceae</taxon>
        <taxon>Forsythieae</taxon>
        <taxon>Abeliophyllum</taxon>
    </lineage>
</organism>
<comment type="caution">
    <text evidence="2">The sequence shown here is derived from an EMBL/GenBank/DDBJ whole genome shotgun (WGS) entry which is preliminary data.</text>
</comment>
<protein>
    <submittedName>
        <fullName evidence="2">Uncharacterized protein</fullName>
    </submittedName>
</protein>
<dbReference type="AlphaFoldDB" id="A0ABD1UNZ5"/>
<accession>A0ABD1UNZ5</accession>
<proteinExistence type="predicted"/>
<reference evidence="3" key="1">
    <citation type="submission" date="2024-07" db="EMBL/GenBank/DDBJ databases">
        <title>Two chromosome-level genome assemblies of Korean endemic species Abeliophyllum distichum and Forsythia ovata (Oleaceae).</title>
        <authorList>
            <person name="Jang H."/>
        </authorList>
    </citation>
    <scope>NUCLEOTIDE SEQUENCE [LARGE SCALE GENOMIC DNA]</scope>
</reference>
<evidence type="ECO:0000256" key="1">
    <source>
        <dbReference type="SAM" id="MobiDB-lite"/>
    </source>
</evidence>
<dbReference type="Proteomes" id="UP001604336">
    <property type="component" value="Unassembled WGS sequence"/>
</dbReference>
<feature type="region of interest" description="Disordered" evidence="1">
    <location>
        <begin position="1"/>
        <end position="35"/>
    </location>
</feature>
<keyword evidence="3" id="KW-1185">Reference proteome</keyword>
<name>A0ABD1UNZ5_9LAMI</name>
<gene>
    <name evidence="2" type="ORF">Adt_11818</name>
</gene>
<sequence length="131" mass="15668">MASKRSVPTTMEKRKKKATGSTSKRSHMESTDSLHCLSKEHKERFTKITSHWSMWRDRRIQLEDFPHSEVFNLIDVCGWSRLAETPHKINSYGQTWVQDKWFMFIPRVMDHYYGFTTEDVHYYSLSMICVK</sequence>
<evidence type="ECO:0000313" key="2">
    <source>
        <dbReference type="EMBL" id="KAL2526764.1"/>
    </source>
</evidence>
<evidence type="ECO:0000313" key="3">
    <source>
        <dbReference type="Proteomes" id="UP001604336"/>
    </source>
</evidence>
<dbReference type="EMBL" id="JBFOLK010000003">
    <property type="protein sequence ID" value="KAL2526764.1"/>
    <property type="molecule type" value="Genomic_DNA"/>
</dbReference>
<feature type="compositionally biased region" description="Basic and acidic residues" evidence="1">
    <location>
        <begin position="26"/>
        <end position="35"/>
    </location>
</feature>